<dbReference type="AlphaFoldDB" id="A0AAP5I5B2"/>
<dbReference type="RefSeq" id="WP_208339004.1">
    <property type="nucleotide sequence ID" value="NZ_CAWQFN010000472.1"/>
</dbReference>
<gene>
    <name evidence="1" type="ORF">G7B40_010475</name>
</gene>
<dbReference type="EMBL" id="JAALHA020000003">
    <property type="protein sequence ID" value="MDR9894989.1"/>
    <property type="molecule type" value="Genomic_DNA"/>
</dbReference>
<dbReference type="InterPro" id="IPR011051">
    <property type="entry name" value="RmlC_Cupin_sf"/>
</dbReference>
<reference evidence="2" key="1">
    <citation type="journal article" date="2021" name="Science">
        <title>Hunting the eagle killer: A cyanobacterial neurotoxin causes vacuolar myelinopathy.</title>
        <authorList>
            <person name="Breinlinger S."/>
            <person name="Phillips T.J."/>
            <person name="Haram B.N."/>
            <person name="Mares J."/>
            <person name="Martinez Yerena J.A."/>
            <person name="Hrouzek P."/>
            <person name="Sobotka R."/>
            <person name="Henderson W.M."/>
            <person name="Schmieder P."/>
            <person name="Williams S.M."/>
            <person name="Lauderdale J.D."/>
            <person name="Wilde H.D."/>
            <person name="Gerrin W."/>
            <person name="Kust A."/>
            <person name="Washington J.W."/>
            <person name="Wagner C."/>
            <person name="Geier B."/>
            <person name="Liebeke M."/>
            <person name="Enke H."/>
            <person name="Niedermeyer T.H.J."/>
            <person name="Wilde S.B."/>
        </authorList>
    </citation>
    <scope>NUCLEOTIDE SEQUENCE [LARGE SCALE GENOMIC DNA]</scope>
    <source>
        <strain evidence="2">Thurmond2011</strain>
    </source>
</reference>
<organism evidence="1 2">
    <name type="scientific">Aetokthonos hydrillicola Thurmond2011</name>
    <dbReference type="NCBI Taxonomy" id="2712845"/>
    <lineage>
        <taxon>Bacteria</taxon>
        <taxon>Bacillati</taxon>
        <taxon>Cyanobacteriota</taxon>
        <taxon>Cyanophyceae</taxon>
        <taxon>Nostocales</taxon>
        <taxon>Hapalosiphonaceae</taxon>
        <taxon>Aetokthonos</taxon>
    </lineage>
</organism>
<keyword evidence="2" id="KW-1185">Reference proteome</keyword>
<dbReference type="SUPFAM" id="SSF51182">
    <property type="entry name" value="RmlC-like cupins"/>
    <property type="match status" value="1"/>
</dbReference>
<proteinExistence type="predicted"/>
<protein>
    <submittedName>
        <fullName evidence="1">Uncharacterized protein</fullName>
    </submittedName>
</protein>
<accession>A0AAP5I5B2</accession>
<evidence type="ECO:0000313" key="2">
    <source>
        <dbReference type="Proteomes" id="UP000667802"/>
    </source>
</evidence>
<dbReference type="Proteomes" id="UP000667802">
    <property type="component" value="Unassembled WGS sequence"/>
</dbReference>
<evidence type="ECO:0000313" key="1">
    <source>
        <dbReference type="EMBL" id="MDR9894989.1"/>
    </source>
</evidence>
<sequence>MIENITDECNQLLAVIVSKDFNKPGIHFFTPNDLSQQLAYMRHPVGKVIEPHIHNPVVREVVYTQEVLLIKSGKLRVDFYNNQQSYLESRILQAGDVILLVSGGHGFEVLEEVEMIEVKQGPYLGEHDKIRFTGVTSEQGKILELKKV</sequence>
<comment type="caution">
    <text evidence="1">The sequence shown here is derived from an EMBL/GenBank/DDBJ whole genome shotgun (WGS) entry which is preliminary data.</text>
</comment>
<name>A0AAP5I5B2_9CYAN</name>